<accession>A0A8H4RBZ7</accession>
<dbReference type="EMBL" id="JAAMPI010000989">
    <property type="protein sequence ID" value="KAF4627317.1"/>
    <property type="molecule type" value="Genomic_DNA"/>
</dbReference>
<gene>
    <name evidence="2" type="ORF">G7Y89_g10842</name>
</gene>
<evidence type="ECO:0000256" key="1">
    <source>
        <dbReference type="SAM" id="Phobius"/>
    </source>
</evidence>
<dbReference type="AlphaFoldDB" id="A0A8H4RBZ7"/>
<evidence type="ECO:0000313" key="3">
    <source>
        <dbReference type="Proteomes" id="UP000566819"/>
    </source>
</evidence>
<name>A0A8H4RBZ7_9HELO</name>
<sequence>MAKTPGDAGLPAAATLNPNAPAVWEWKDFRFMIVLLVGMIYSIMTGFEAYSRFETWETTKSVQKATLIVGALSVVGMPFAVHHTVYLYLHLQRKEKNT</sequence>
<feature type="transmembrane region" description="Helical" evidence="1">
    <location>
        <begin position="67"/>
        <end position="89"/>
    </location>
</feature>
<keyword evidence="1" id="KW-1133">Transmembrane helix</keyword>
<keyword evidence="1" id="KW-0472">Membrane</keyword>
<reference evidence="2 3" key="1">
    <citation type="submission" date="2020-03" db="EMBL/GenBank/DDBJ databases">
        <title>Draft Genome Sequence of Cudoniella acicularis.</title>
        <authorList>
            <person name="Buettner E."/>
            <person name="Kellner H."/>
        </authorList>
    </citation>
    <scope>NUCLEOTIDE SEQUENCE [LARGE SCALE GENOMIC DNA]</scope>
    <source>
        <strain evidence="2 3">DSM 108380</strain>
    </source>
</reference>
<protein>
    <submittedName>
        <fullName evidence="2">Uncharacterized protein</fullName>
    </submittedName>
</protein>
<feature type="transmembrane region" description="Helical" evidence="1">
    <location>
        <begin position="29"/>
        <end position="47"/>
    </location>
</feature>
<keyword evidence="3" id="KW-1185">Reference proteome</keyword>
<comment type="caution">
    <text evidence="2">The sequence shown here is derived from an EMBL/GenBank/DDBJ whole genome shotgun (WGS) entry which is preliminary data.</text>
</comment>
<proteinExistence type="predicted"/>
<organism evidence="2 3">
    <name type="scientific">Cudoniella acicularis</name>
    <dbReference type="NCBI Taxonomy" id="354080"/>
    <lineage>
        <taxon>Eukaryota</taxon>
        <taxon>Fungi</taxon>
        <taxon>Dikarya</taxon>
        <taxon>Ascomycota</taxon>
        <taxon>Pezizomycotina</taxon>
        <taxon>Leotiomycetes</taxon>
        <taxon>Helotiales</taxon>
        <taxon>Tricladiaceae</taxon>
        <taxon>Cudoniella</taxon>
    </lineage>
</organism>
<evidence type="ECO:0000313" key="2">
    <source>
        <dbReference type="EMBL" id="KAF4627317.1"/>
    </source>
</evidence>
<keyword evidence="1" id="KW-0812">Transmembrane</keyword>
<dbReference type="Proteomes" id="UP000566819">
    <property type="component" value="Unassembled WGS sequence"/>
</dbReference>